<evidence type="ECO:0000313" key="13">
    <source>
        <dbReference type="Proteomes" id="UP000008495"/>
    </source>
</evidence>
<evidence type="ECO:0000256" key="2">
    <source>
        <dbReference type="ARBA" id="ARBA00022490"/>
    </source>
</evidence>
<comment type="caution">
    <text evidence="12">The sequence shown here is derived from an EMBL/GenBank/DDBJ whole genome shotgun (WGS) entry which is preliminary data.</text>
</comment>
<evidence type="ECO:0000256" key="1">
    <source>
        <dbReference type="ARBA" id="ARBA00004496"/>
    </source>
</evidence>
<dbReference type="PROSITE" id="PS51755">
    <property type="entry name" value="OMPR_PHOB"/>
    <property type="match status" value="1"/>
</dbReference>
<dbReference type="OrthoDB" id="9802426at2"/>
<dbReference type="GO" id="GO:0005829">
    <property type="term" value="C:cytosol"/>
    <property type="evidence" value="ECO:0007669"/>
    <property type="project" value="TreeGrafter"/>
</dbReference>
<dbReference type="InterPro" id="IPR036388">
    <property type="entry name" value="WH-like_DNA-bd_sf"/>
</dbReference>
<feature type="domain" description="OmpR/PhoB-type" evidence="11">
    <location>
        <begin position="127"/>
        <end position="227"/>
    </location>
</feature>
<sequence>MTRILVVDDEPAIARTLRINLRARGYEPQIVGDGRSAMQAIAEDQPDLVILDLGLPDRDGIEVLAWLRRRSTVPVVVLSARHESDDKVEALDLGADDFVTKPFGMDELMARIRSALRRAHPETLAGQPAFTCADFVLDFAERRAADAAGTPIRLTPTEWRIVAVLAREPGHLVTQAELLAEVWGPTYRRESNYLRVFANQLRRKLEPEPSTPVHLITEPGQGYRLMP</sequence>
<dbReference type="Gene3D" id="6.10.250.690">
    <property type="match status" value="1"/>
</dbReference>
<evidence type="ECO:0000256" key="4">
    <source>
        <dbReference type="ARBA" id="ARBA00023012"/>
    </source>
</evidence>
<dbReference type="Proteomes" id="UP000008495">
    <property type="component" value="Unassembled WGS sequence"/>
</dbReference>
<dbReference type="InterPro" id="IPR011006">
    <property type="entry name" value="CheY-like_superfamily"/>
</dbReference>
<evidence type="ECO:0000256" key="5">
    <source>
        <dbReference type="ARBA" id="ARBA00023015"/>
    </source>
</evidence>
<evidence type="ECO:0000256" key="9">
    <source>
        <dbReference type="PROSITE-ProRule" id="PRU01091"/>
    </source>
</evidence>
<evidence type="ECO:0000256" key="8">
    <source>
        <dbReference type="PROSITE-ProRule" id="PRU00169"/>
    </source>
</evidence>
<dbReference type="SMART" id="SM00862">
    <property type="entry name" value="Trans_reg_C"/>
    <property type="match status" value="1"/>
</dbReference>
<evidence type="ECO:0000256" key="7">
    <source>
        <dbReference type="ARBA" id="ARBA00023163"/>
    </source>
</evidence>
<feature type="modified residue" description="4-aspartylphosphate" evidence="8">
    <location>
        <position position="52"/>
    </location>
</feature>
<keyword evidence="6 9" id="KW-0238">DNA-binding</keyword>
<evidence type="ECO:0000256" key="6">
    <source>
        <dbReference type="ARBA" id="ARBA00023125"/>
    </source>
</evidence>
<keyword evidence="5" id="KW-0805">Transcription regulation</keyword>
<dbReference type="PANTHER" id="PTHR48111:SF50">
    <property type="entry name" value="KDP OPERON TRANSCRIPTIONAL REGULATORY PROTEIN KDPE"/>
    <property type="match status" value="1"/>
</dbReference>
<dbReference type="PROSITE" id="PS50110">
    <property type="entry name" value="RESPONSE_REGULATORY"/>
    <property type="match status" value="1"/>
</dbReference>
<dbReference type="SUPFAM" id="SSF46894">
    <property type="entry name" value="C-terminal effector domain of the bipartite response regulators"/>
    <property type="match status" value="1"/>
</dbReference>
<dbReference type="Gene3D" id="3.40.50.2300">
    <property type="match status" value="1"/>
</dbReference>
<dbReference type="EMBL" id="BAGZ01000021">
    <property type="protein sequence ID" value="GAB79210.1"/>
    <property type="molecule type" value="Genomic_DNA"/>
</dbReference>
<keyword evidence="3 8" id="KW-0597">Phosphoprotein</keyword>
<dbReference type="GO" id="GO:0045893">
    <property type="term" value="P:positive regulation of DNA-templated transcription"/>
    <property type="evidence" value="ECO:0007669"/>
    <property type="project" value="UniProtKB-ARBA"/>
</dbReference>
<dbReference type="InterPro" id="IPR039420">
    <property type="entry name" value="WalR-like"/>
</dbReference>
<dbReference type="PANTHER" id="PTHR48111">
    <property type="entry name" value="REGULATOR OF RPOS"/>
    <property type="match status" value="1"/>
</dbReference>
<dbReference type="RefSeq" id="WP_006503967.1">
    <property type="nucleotide sequence ID" value="NZ_BAGZ01000021.1"/>
</dbReference>
<dbReference type="GO" id="GO:0000987">
    <property type="term" value="F:cis-regulatory region sequence-specific DNA binding"/>
    <property type="evidence" value="ECO:0007669"/>
    <property type="project" value="UniProtKB-ARBA"/>
</dbReference>
<dbReference type="Gene3D" id="1.10.10.10">
    <property type="entry name" value="Winged helix-like DNA-binding domain superfamily/Winged helix DNA-binding domain"/>
    <property type="match status" value="1"/>
</dbReference>
<dbReference type="SMART" id="SM00448">
    <property type="entry name" value="REC"/>
    <property type="match status" value="1"/>
</dbReference>
<keyword evidence="2" id="KW-0963">Cytoplasm</keyword>
<dbReference type="Pfam" id="PF00486">
    <property type="entry name" value="Trans_reg_C"/>
    <property type="match status" value="1"/>
</dbReference>
<organism evidence="12 13">
    <name type="scientific">Austwickia chelonae NBRC 105200</name>
    <dbReference type="NCBI Taxonomy" id="1184607"/>
    <lineage>
        <taxon>Bacteria</taxon>
        <taxon>Bacillati</taxon>
        <taxon>Actinomycetota</taxon>
        <taxon>Actinomycetes</taxon>
        <taxon>Micrococcales</taxon>
        <taxon>Dermatophilaceae</taxon>
        <taxon>Austwickia</taxon>
    </lineage>
</organism>
<comment type="subcellular location">
    <subcellularLocation>
        <location evidence="1">Cytoplasm</location>
    </subcellularLocation>
</comment>
<evidence type="ECO:0000259" key="11">
    <source>
        <dbReference type="PROSITE" id="PS51755"/>
    </source>
</evidence>
<evidence type="ECO:0000313" key="12">
    <source>
        <dbReference type="EMBL" id="GAB79210.1"/>
    </source>
</evidence>
<dbReference type="eggNOG" id="COG0745">
    <property type="taxonomic scope" value="Bacteria"/>
</dbReference>
<keyword evidence="4" id="KW-0902">Two-component regulatory system</keyword>
<dbReference type="Pfam" id="PF00072">
    <property type="entry name" value="Response_reg"/>
    <property type="match status" value="1"/>
</dbReference>
<keyword evidence="7" id="KW-0804">Transcription</keyword>
<dbReference type="InterPro" id="IPR016032">
    <property type="entry name" value="Sig_transdc_resp-reg_C-effctor"/>
</dbReference>
<keyword evidence="13" id="KW-1185">Reference proteome</keyword>
<evidence type="ECO:0000259" key="10">
    <source>
        <dbReference type="PROSITE" id="PS50110"/>
    </source>
</evidence>
<proteinExistence type="predicted"/>
<accession>K6VV46</accession>
<dbReference type="GO" id="GO:0042802">
    <property type="term" value="F:identical protein binding"/>
    <property type="evidence" value="ECO:0007669"/>
    <property type="project" value="UniProtKB-ARBA"/>
</dbReference>
<dbReference type="GO" id="GO:0032993">
    <property type="term" value="C:protein-DNA complex"/>
    <property type="evidence" value="ECO:0007669"/>
    <property type="project" value="TreeGrafter"/>
</dbReference>
<dbReference type="InterPro" id="IPR001867">
    <property type="entry name" value="OmpR/PhoB-type_DNA-bd"/>
</dbReference>
<protein>
    <submittedName>
        <fullName evidence="12">Two-component response regulator KdpE</fullName>
    </submittedName>
</protein>
<dbReference type="FunFam" id="3.40.50.2300:FF:000021">
    <property type="entry name" value="Two-component system response regulator KdpE"/>
    <property type="match status" value="1"/>
</dbReference>
<evidence type="ECO:0000256" key="3">
    <source>
        <dbReference type="ARBA" id="ARBA00022553"/>
    </source>
</evidence>
<feature type="DNA-binding region" description="OmpR/PhoB-type" evidence="9">
    <location>
        <begin position="127"/>
        <end position="227"/>
    </location>
</feature>
<dbReference type="GO" id="GO:0000156">
    <property type="term" value="F:phosphorelay response regulator activity"/>
    <property type="evidence" value="ECO:0007669"/>
    <property type="project" value="TreeGrafter"/>
</dbReference>
<dbReference type="CDD" id="cd00383">
    <property type="entry name" value="trans_reg_C"/>
    <property type="match status" value="1"/>
</dbReference>
<dbReference type="SUPFAM" id="SSF52172">
    <property type="entry name" value="CheY-like"/>
    <property type="match status" value="1"/>
</dbReference>
<dbReference type="STRING" id="100225.SAMN05421595_2518"/>
<gene>
    <name evidence="12" type="primary">kdpE</name>
    <name evidence="12" type="ORF">AUCHE_21_00360</name>
</gene>
<dbReference type="InterPro" id="IPR001789">
    <property type="entry name" value="Sig_transdc_resp-reg_receiver"/>
</dbReference>
<dbReference type="AlphaFoldDB" id="K6VV46"/>
<feature type="domain" description="Response regulatory" evidence="10">
    <location>
        <begin position="3"/>
        <end position="116"/>
    </location>
</feature>
<name>K6VV46_9MICO</name>
<reference evidence="12 13" key="1">
    <citation type="submission" date="2012-08" db="EMBL/GenBank/DDBJ databases">
        <title>Whole genome shotgun sequence of Austwickia chelonae NBRC 105200.</title>
        <authorList>
            <person name="Yoshida I."/>
            <person name="Hosoyama A."/>
            <person name="Tsuchikane K."/>
            <person name="Katsumata H."/>
            <person name="Ando Y."/>
            <person name="Ohji S."/>
            <person name="Hamada M."/>
            <person name="Tamura T."/>
            <person name="Yamazoe A."/>
            <person name="Yamazaki S."/>
            <person name="Fujita N."/>
        </authorList>
    </citation>
    <scope>NUCLEOTIDE SEQUENCE [LARGE SCALE GENOMIC DNA]</scope>
    <source>
        <strain evidence="12 13">NBRC 105200</strain>
    </source>
</reference>